<proteinExistence type="predicted"/>
<protein>
    <submittedName>
        <fullName evidence="1">Uncharacterized protein</fullName>
    </submittedName>
</protein>
<dbReference type="EMBL" id="BARU01040697">
    <property type="protein sequence ID" value="GAH80429.1"/>
    <property type="molecule type" value="Genomic_DNA"/>
</dbReference>
<name>X1JQ76_9ZZZZ</name>
<sequence length="104" mass="12734">RDSTGKLDSPFKFFFKYIRKNIKIINEKKDDFYDTIFKDYLLISSKTLYDDDIIETIRVLFKIFEKVQYYTALIFISEPDIFHHTYKKKRKNIDFPHFGLKYNP</sequence>
<reference evidence="1" key="1">
    <citation type="journal article" date="2014" name="Front. Microbiol.">
        <title>High frequency of phylogenetically diverse reductive dehalogenase-homologous genes in deep subseafloor sedimentary metagenomes.</title>
        <authorList>
            <person name="Kawai M."/>
            <person name="Futagami T."/>
            <person name="Toyoda A."/>
            <person name="Takaki Y."/>
            <person name="Nishi S."/>
            <person name="Hori S."/>
            <person name="Arai W."/>
            <person name="Tsubouchi T."/>
            <person name="Morono Y."/>
            <person name="Uchiyama I."/>
            <person name="Ito T."/>
            <person name="Fujiyama A."/>
            <person name="Inagaki F."/>
            <person name="Takami H."/>
        </authorList>
    </citation>
    <scope>NUCLEOTIDE SEQUENCE</scope>
    <source>
        <strain evidence="1">Expedition CK06-06</strain>
    </source>
</reference>
<feature type="non-terminal residue" evidence="1">
    <location>
        <position position="1"/>
    </location>
</feature>
<comment type="caution">
    <text evidence="1">The sequence shown here is derived from an EMBL/GenBank/DDBJ whole genome shotgun (WGS) entry which is preliminary data.</text>
</comment>
<accession>X1JQ76</accession>
<gene>
    <name evidence="1" type="ORF">S03H2_62878</name>
</gene>
<organism evidence="1">
    <name type="scientific">marine sediment metagenome</name>
    <dbReference type="NCBI Taxonomy" id="412755"/>
    <lineage>
        <taxon>unclassified sequences</taxon>
        <taxon>metagenomes</taxon>
        <taxon>ecological metagenomes</taxon>
    </lineage>
</organism>
<evidence type="ECO:0000313" key="1">
    <source>
        <dbReference type="EMBL" id="GAH80429.1"/>
    </source>
</evidence>
<dbReference type="AlphaFoldDB" id="X1JQ76"/>